<organism evidence="2 3">
    <name type="scientific">Lentithecium fluviatile CBS 122367</name>
    <dbReference type="NCBI Taxonomy" id="1168545"/>
    <lineage>
        <taxon>Eukaryota</taxon>
        <taxon>Fungi</taxon>
        <taxon>Dikarya</taxon>
        <taxon>Ascomycota</taxon>
        <taxon>Pezizomycotina</taxon>
        <taxon>Dothideomycetes</taxon>
        <taxon>Pleosporomycetidae</taxon>
        <taxon>Pleosporales</taxon>
        <taxon>Massarineae</taxon>
        <taxon>Lentitheciaceae</taxon>
        <taxon>Lentithecium</taxon>
    </lineage>
</organism>
<dbReference type="EMBL" id="MU005573">
    <property type="protein sequence ID" value="KAF2688374.1"/>
    <property type="molecule type" value="Genomic_DNA"/>
</dbReference>
<keyword evidence="1" id="KW-0732">Signal</keyword>
<dbReference type="AlphaFoldDB" id="A0A6G1JCT0"/>
<evidence type="ECO:0000256" key="1">
    <source>
        <dbReference type="SAM" id="SignalP"/>
    </source>
</evidence>
<dbReference type="OrthoDB" id="3202396at2759"/>
<protein>
    <submittedName>
        <fullName evidence="2">Uncharacterized protein</fullName>
    </submittedName>
</protein>
<sequence>MTTWLLVGACLHASLLIFLPPRVAAAAPVVILLLKYIKFLFIRQGLLRNPAAQDVHYGRWSTHLPQPDGSYTNVPSDREMVIVVLGFRSSHPQGRFAPGCPEVGKVFADMWDDAQAHRDEYGYLGKTASMFPLETDCNNAMIYISYW</sequence>
<feature type="signal peptide" evidence="1">
    <location>
        <begin position="1"/>
        <end position="25"/>
    </location>
</feature>
<evidence type="ECO:0000313" key="3">
    <source>
        <dbReference type="Proteomes" id="UP000799291"/>
    </source>
</evidence>
<feature type="chain" id="PRO_5026097967" evidence="1">
    <location>
        <begin position="26"/>
        <end position="147"/>
    </location>
</feature>
<keyword evidence="3" id="KW-1185">Reference proteome</keyword>
<dbReference type="Proteomes" id="UP000799291">
    <property type="component" value="Unassembled WGS sequence"/>
</dbReference>
<name>A0A6G1JCT0_9PLEO</name>
<reference evidence="2" key="1">
    <citation type="journal article" date="2020" name="Stud. Mycol.">
        <title>101 Dothideomycetes genomes: a test case for predicting lifestyles and emergence of pathogens.</title>
        <authorList>
            <person name="Haridas S."/>
            <person name="Albert R."/>
            <person name="Binder M."/>
            <person name="Bloem J."/>
            <person name="Labutti K."/>
            <person name="Salamov A."/>
            <person name="Andreopoulos B."/>
            <person name="Baker S."/>
            <person name="Barry K."/>
            <person name="Bills G."/>
            <person name="Bluhm B."/>
            <person name="Cannon C."/>
            <person name="Castanera R."/>
            <person name="Culley D."/>
            <person name="Daum C."/>
            <person name="Ezra D."/>
            <person name="Gonzalez J."/>
            <person name="Henrissat B."/>
            <person name="Kuo A."/>
            <person name="Liang C."/>
            <person name="Lipzen A."/>
            <person name="Lutzoni F."/>
            <person name="Magnuson J."/>
            <person name="Mondo S."/>
            <person name="Nolan M."/>
            <person name="Ohm R."/>
            <person name="Pangilinan J."/>
            <person name="Park H.-J."/>
            <person name="Ramirez L."/>
            <person name="Alfaro M."/>
            <person name="Sun H."/>
            <person name="Tritt A."/>
            <person name="Yoshinaga Y."/>
            <person name="Zwiers L.-H."/>
            <person name="Turgeon B."/>
            <person name="Goodwin S."/>
            <person name="Spatafora J."/>
            <person name="Crous P."/>
            <person name="Grigoriev I."/>
        </authorList>
    </citation>
    <scope>NUCLEOTIDE SEQUENCE</scope>
    <source>
        <strain evidence="2">CBS 122367</strain>
    </source>
</reference>
<proteinExistence type="predicted"/>
<accession>A0A6G1JCT0</accession>
<gene>
    <name evidence="2" type="ORF">K458DRAFT_414141</name>
</gene>
<evidence type="ECO:0000313" key="2">
    <source>
        <dbReference type="EMBL" id="KAF2688374.1"/>
    </source>
</evidence>